<name>A0A2U7N2V2_9CAUD</name>
<keyword evidence="2" id="KW-1185">Reference proteome</keyword>
<reference evidence="1 2" key="1">
    <citation type="submission" date="2017-04" db="EMBL/GenBank/DDBJ databases">
        <title>Isolation of lytic bacteriophages infecting Pseudomonas strains for biocontrol of fish and shrimp spoilage during chilled storage.</title>
        <authorList>
            <person name="Yang Z."/>
            <person name="Tao X."/>
            <person name="Gao L."/>
            <person name="Rao S."/>
        </authorList>
    </citation>
    <scope>NUCLEOTIDE SEQUENCE [LARGE SCALE GENOMIC DNA]</scope>
</reference>
<dbReference type="EMBL" id="KY971611">
    <property type="protein sequence ID" value="ASD52195.1"/>
    <property type="molecule type" value="Genomic_DNA"/>
</dbReference>
<protein>
    <submittedName>
        <fullName evidence="1">Uncharacterized protein</fullName>
    </submittedName>
</protein>
<organism evidence="1 2">
    <name type="scientific">Pseudomonas phage PspYZU08</name>
    <dbReference type="NCBI Taxonomy" id="1983557"/>
    <lineage>
        <taxon>Viruses</taxon>
        <taxon>Duplodnaviria</taxon>
        <taxon>Heunggongvirae</taxon>
        <taxon>Uroviricota</taxon>
        <taxon>Caudoviricetes</taxon>
        <taxon>Autographivirales</taxon>
        <taxon>Autotranscriptaviridae</taxon>
        <taxon>Studiervirinae</taxon>
        <taxon>Pijolavirus</taxon>
        <taxon>Pijolavirus PspYZU08</taxon>
    </lineage>
</organism>
<proteinExistence type="predicted"/>
<gene>
    <name evidence="1" type="ORF">PspYZU08_19</name>
</gene>
<evidence type="ECO:0000313" key="1">
    <source>
        <dbReference type="EMBL" id="ASD52195.1"/>
    </source>
</evidence>
<dbReference type="Proteomes" id="UP000248293">
    <property type="component" value="Segment"/>
</dbReference>
<evidence type="ECO:0000313" key="2">
    <source>
        <dbReference type="Proteomes" id="UP000248293"/>
    </source>
</evidence>
<accession>A0A2U7N2V2</accession>
<sequence>MKRAQGGWRSMPDGFLHVQNFTVTKASGMAGCVYVHILDDHQRHIVESILIERAVACEEAAGPEWANAAHHFKHGQWRFRKAFLKNHFKQAVHEATKAMHTPVLRVFEQKLFAERESL</sequence>